<accession>A0A2P1PWG5</accession>
<reference evidence="1 2" key="1">
    <citation type="submission" date="2018-03" db="EMBL/GenBank/DDBJ databases">
        <title>Ahniella affigens gen. nov., sp. nov., a gammaproteobacterium isolated from sandy soil near a stream.</title>
        <authorList>
            <person name="Ko Y."/>
            <person name="Kim J.-H."/>
        </authorList>
    </citation>
    <scope>NUCLEOTIDE SEQUENCE [LARGE SCALE GENOMIC DNA]</scope>
    <source>
        <strain evidence="1 2">D13</strain>
    </source>
</reference>
<dbReference type="Proteomes" id="UP000241074">
    <property type="component" value="Chromosome"/>
</dbReference>
<keyword evidence="2" id="KW-1185">Reference proteome</keyword>
<sequence length="103" mass="11716">MATLLVQRDRGYADALRAYDIELDGAVIGRINQGEVLRFPLSAGSHRLRVKIDWCSSETLDLHVGTDETVSVRAESNLRGAMVFLAIWYVLFARDQYLRLSRF</sequence>
<name>A0A2P1PWG5_9GAMM</name>
<dbReference type="KEGG" id="xba:C7S18_19290"/>
<dbReference type="AlphaFoldDB" id="A0A2P1PWG5"/>
<reference evidence="1 2" key="2">
    <citation type="submission" date="2018-03" db="EMBL/GenBank/DDBJ databases">
        <authorList>
            <person name="Keele B.F."/>
        </authorList>
    </citation>
    <scope>NUCLEOTIDE SEQUENCE [LARGE SCALE GENOMIC DNA]</scope>
    <source>
        <strain evidence="1 2">D13</strain>
    </source>
</reference>
<evidence type="ECO:0000313" key="1">
    <source>
        <dbReference type="EMBL" id="AVP99179.1"/>
    </source>
</evidence>
<protein>
    <recommendedName>
        <fullName evidence="3">PEGA domain-containing protein</fullName>
    </recommendedName>
</protein>
<evidence type="ECO:0008006" key="3">
    <source>
        <dbReference type="Google" id="ProtNLM"/>
    </source>
</evidence>
<proteinExistence type="predicted"/>
<dbReference type="EMBL" id="CP027860">
    <property type="protein sequence ID" value="AVP99179.1"/>
    <property type="molecule type" value="Genomic_DNA"/>
</dbReference>
<dbReference type="OrthoDB" id="2223488at2"/>
<evidence type="ECO:0000313" key="2">
    <source>
        <dbReference type="Proteomes" id="UP000241074"/>
    </source>
</evidence>
<dbReference type="RefSeq" id="WP_106893099.1">
    <property type="nucleotide sequence ID" value="NZ_CP027860.1"/>
</dbReference>
<organism evidence="1 2">
    <name type="scientific">Ahniella affigens</name>
    <dbReference type="NCBI Taxonomy" id="2021234"/>
    <lineage>
        <taxon>Bacteria</taxon>
        <taxon>Pseudomonadati</taxon>
        <taxon>Pseudomonadota</taxon>
        <taxon>Gammaproteobacteria</taxon>
        <taxon>Lysobacterales</taxon>
        <taxon>Rhodanobacteraceae</taxon>
        <taxon>Ahniella</taxon>
    </lineage>
</organism>
<gene>
    <name evidence="1" type="ORF">C7S18_19290</name>
</gene>